<dbReference type="InterPro" id="IPR054542">
    <property type="entry name" value="Cys_met_metab_PP"/>
</dbReference>
<keyword evidence="6" id="KW-1185">Reference proteome</keyword>
<dbReference type="Pfam" id="PF01053">
    <property type="entry name" value="Cys_Met_Meta_PP"/>
    <property type="match status" value="1"/>
</dbReference>
<keyword evidence="5" id="KW-0808">Transferase</keyword>
<dbReference type="Gene3D" id="3.40.640.10">
    <property type="entry name" value="Type I PLP-dependent aspartate aminotransferase-like (Major domain)"/>
    <property type="match status" value="1"/>
</dbReference>
<dbReference type="InterPro" id="IPR015421">
    <property type="entry name" value="PyrdxlP-dep_Trfase_major"/>
</dbReference>
<dbReference type="PIRSF" id="PIRSF001434">
    <property type="entry name" value="CGS"/>
    <property type="match status" value="1"/>
</dbReference>
<dbReference type="EC" id="2.5.1.48" evidence="5"/>
<proteinExistence type="inferred from homology"/>
<evidence type="ECO:0000256" key="4">
    <source>
        <dbReference type="RuleBase" id="RU362118"/>
    </source>
</evidence>
<dbReference type="InterPro" id="IPR015422">
    <property type="entry name" value="PyrdxlP-dep_Trfase_small"/>
</dbReference>
<keyword evidence="3 4" id="KW-0663">Pyridoxal phosphate</keyword>
<dbReference type="EMBL" id="JAVDWA010000014">
    <property type="protein sequence ID" value="MDR7074990.1"/>
    <property type="molecule type" value="Genomic_DNA"/>
</dbReference>
<gene>
    <name evidence="5" type="ORF">J2X07_004014</name>
</gene>
<comment type="similarity">
    <text evidence="2 4">Belongs to the trans-sulfuration enzymes family.</text>
</comment>
<organism evidence="5 6">
    <name type="scientific">Fictibacillus barbaricus</name>
    <dbReference type="NCBI Taxonomy" id="182136"/>
    <lineage>
        <taxon>Bacteria</taxon>
        <taxon>Bacillati</taxon>
        <taxon>Bacillota</taxon>
        <taxon>Bacilli</taxon>
        <taxon>Bacillales</taxon>
        <taxon>Fictibacillaceae</taxon>
        <taxon>Fictibacillus</taxon>
    </lineage>
</organism>
<comment type="cofactor">
    <cofactor evidence="1 4">
        <name>pyridoxal 5'-phosphate</name>
        <dbReference type="ChEBI" id="CHEBI:597326"/>
    </cofactor>
</comment>
<evidence type="ECO:0000313" key="6">
    <source>
        <dbReference type="Proteomes" id="UP001258181"/>
    </source>
</evidence>
<dbReference type="InterPro" id="IPR015424">
    <property type="entry name" value="PyrdxlP-dep_Trfase"/>
</dbReference>
<dbReference type="RefSeq" id="WP_310262878.1">
    <property type="nucleotide sequence ID" value="NZ_JAVDWA010000014.1"/>
</dbReference>
<evidence type="ECO:0000313" key="5">
    <source>
        <dbReference type="EMBL" id="MDR7074990.1"/>
    </source>
</evidence>
<name>A0ABU1U685_9BACL</name>
<dbReference type="PANTHER" id="PTHR11808:SF80">
    <property type="entry name" value="CYSTATHIONINE GAMMA-LYASE"/>
    <property type="match status" value="1"/>
</dbReference>
<dbReference type="GO" id="GO:0003962">
    <property type="term" value="F:cystathionine gamma-synthase activity"/>
    <property type="evidence" value="ECO:0007669"/>
    <property type="project" value="UniProtKB-EC"/>
</dbReference>
<dbReference type="PANTHER" id="PTHR11808">
    <property type="entry name" value="TRANS-SULFURATION ENZYME FAMILY MEMBER"/>
    <property type="match status" value="1"/>
</dbReference>
<sequence>MKDVHFDTSTVHAAGHSGVKSVSKVKPIYQTSAFTFSSLDDLEDYFRGKNDYLYTRMNNPNQDDFAKGVAELEQAPAGVVTSSGISAIMVGILAVVQAGDHILACEDLYGGTYTLLSEELKTFGIETTFVSFEDMDEVEKQIQPNTKLIYSESVTNPLLRVENLEGIVSLAKKHGITSMIDNTFATPFVLQPYTLGIDIVVHSATKYLNGHGDVTAGAVVGREDLIAKAQAKMGHLGCNLGPFDAWLASRGLKTLSVRMERHVSNAQELADQLQDTKGIKKVYYPEHVSEKGNGAIVTIELDENSDVHTFFKSLDWVKIVPTLAGVETTVSYPLGTSHRSLPAEVCEKLGINKNVIRISVGIEDKSDICKVFKYAAEQALVSNQNL</sequence>
<protein>
    <submittedName>
        <fullName evidence="5">Cystathionine gamma-synthase</fullName>
        <ecNumber evidence="5">2.5.1.48</ecNumber>
    </submittedName>
</protein>
<dbReference type="SUPFAM" id="SSF53383">
    <property type="entry name" value="PLP-dependent transferases"/>
    <property type="match status" value="1"/>
</dbReference>
<evidence type="ECO:0000256" key="1">
    <source>
        <dbReference type="ARBA" id="ARBA00001933"/>
    </source>
</evidence>
<evidence type="ECO:0000256" key="2">
    <source>
        <dbReference type="ARBA" id="ARBA00009077"/>
    </source>
</evidence>
<dbReference type="InterPro" id="IPR000277">
    <property type="entry name" value="Cys/Met-Metab_PyrdxlP-dep_enz"/>
</dbReference>
<comment type="caution">
    <text evidence="5">The sequence shown here is derived from an EMBL/GenBank/DDBJ whole genome shotgun (WGS) entry which is preliminary data.</text>
</comment>
<dbReference type="Proteomes" id="UP001258181">
    <property type="component" value="Unassembled WGS sequence"/>
</dbReference>
<reference evidence="5 6" key="1">
    <citation type="submission" date="2023-07" db="EMBL/GenBank/DDBJ databases">
        <title>Sorghum-associated microbial communities from plants grown in Nebraska, USA.</title>
        <authorList>
            <person name="Schachtman D."/>
        </authorList>
    </citation>
    <scope>NUCLEOTIDE SEQUENCE [LARGE SCALE GENOMIC DNA]</scope>
    <source>
        <strain evidence="5 6">BE211</strain>
    </source>
</reference>
<dbReference type="CDD" id="cd00614">
    <property type="entry name" value="CGS_like"/>
    <property type="match status" value="1"/>
</dbReference>
<dbReference type="PROSITE" id="PS00868">
    <property type="entry name" value="CYS_MET_METAB_PP"/>
    <property type="match status" value="1"/>
</dbReference>
<accession>A0ABU1U685</accession>
<dbReference type="Gene3D" id="3.90.1150.10">
    <property type="entry name" value="Aspartate Aminotransferase, domain 1"/>
    <property type="match status" value="1"/>
</dbReference>
<evidence type="ECO:0000256" key="3">
    <source>
        <dbReference type="ARBA" id="ARBA00022898"/>
    </source>
</evidence>